<name>A0A239BG45_9BACT</name>
<feature type="signal peptide" evidence="1">
    <location>
        <begin position="1"/>
        <end position="25"/>
    </location>
</feature>
<gene>
    <name evidence="2" type="ORF">SAMN06296052_101357</name>
</gene>
<evidence type="ECO:0000256" key="1">
    <source>
        <dbReference type="SAM" id="SignalP"/>
    </source>
</evidence>
<dbReference type="AlphaFoldDB" id="A0A239BG45"/>
<protein>
    <submittedName>
        <fullName evidence="2">Uncharacterized protein</fullName>
    </submittedName>
</protein>
<evidence type="ECO:0000313" key="3">
    <source>
        <dbReference type="Proteomes" id="UP000198432"/>
    </source>
</evidence>
<dbReference type="EMBL" id="FZOQ01000001">
    <property type="protein sequence ID" value="SNS06471.1"/>
    <property type="molecule type" value="Genomic_DNA"/>
</dbReference>
<sequence>MVKLTKTLSLGLCALMFLFSCSKEMEEVSPSATLNDTATDAAKNATLTEPNPFTFSAISTNDNGKTWYFTVTNNGDSNSGPNKVLLGLLDCELKPIMLSTANVVALSLQPLDGNPKALDLSFDKGLCKDAITSSSVSFTGLGNGLRGGETLTFILTLNSAVQVTSAKVGLQIANNCLSATLNGPGCQEEETYCGLGQGYFHDPKKWPVQEVTIGGETYSVDDAVTLMTSDKKYGGKENGKGGIEVSKKAFSQGVTLLLNYKLGNIPETVLAEELADIEAFLATLDKLLVDNLTASDKNDPLAVAANDAAGRIGDWMDVNNCEEEN</sequence>
<dbReference type="RefSeq" id="WP_089317427.1">
    <property type="nucleotide sequence ID" value="NZ_FZOQ01000001.1"/>
</dbReference>
<keyword evidence="1" id="KW-0732">Signal</keyword>
<dbReference type="PROSITE" id="PS51257">
    <property type="entry name" value="PROKAR_LIPOPROTEIN"/>
    <property type="match status" value="1"/>
</dbReference>
<feature type="chain" id="PRO_5012782816" evidence="1">
    <location>
        <begin position="26"/>
        <end position="325"/>
    </location>
</feature>
<dbReference type="OrthoDB" id="979739at2"/>
<organism evidence="2 3">
    <name type="scientific">Pontibacter ummariensis</name>
    <dbReference type="NCBI Taxonomy" id="1610492"/>
    <lineage>
        <taxon>Bacteria</taxon>
        <taxon>Pseudomonadati</taxon>
        <taxon>Bacteroidota</taxon>
        <taxon>Cytophagia</taxon>
        <taxon>Cytophagales</taxon>
        <taxon>Hymenobacteraceae</taxon>
        <taxon>Pontibacter</taxon>
    </lineage>
</organism>
<reference evidence="3" key="1">
    <citation type="submission" date="2017-06" db="EMBL/GenBank/DDBJ databases">
        <authorList>
            <person name="Varghese N."/>
            <person name="Submissions S."/>
        </authorList>
    </citation>
    <scope>NUCLEOTIDE SEQUENCE [LARGE SCALE GENOMIC DNA]</scope>
    <source>
        <strain evidence="3">NKM1</strain>
    </source>
</reference>
<proteinExistence type="predicted"/>
<keyword evidence="3" id="KW-1185">Reference proteome</keyword>
<accession>A0A239BG45</accession>
<dbReference type="Proteomes" id="UP000198432">
    <property type="component" value="Unassembled WGS sequence"/>
</dbReference>
<evidence type="ECO:0000313" key="2">
    <source>
        <dbReference type="EMBL" id="SNS06471.1"/>
    </source>
</evidence>